<organism evidence="11 12">
    <name type="scientific">Pseudopithomyces chartarum</name>
    <dbReference type="NCBI Taxonomy" id="1892770"/>
    <lineage>
        <taxon>Eukaryota</taxon>
        <taxon>Fungi</taxon>
        <taxon>Dikarya</taxon>
        <taxon>Ascomycota</taxon>
        <taxon>Pezizomycotina</taxon>
        <taxon>Dothideomycetes</taxon>
        <taxon>Pleosporomycetidae</taxon>
        <taxon>Pleosporales</taxon>
        <taxon>Massarineae</taxon>
        <taxon>Didymosphaeriaceae</taxon>
        <taxon>Pseudopithomyces</taxon>
    </lineage>
</organism>
<feature type="compositionally biased region" description="Polar residues" evidence="9">
    <location>
        <begin position="56"/>
        <end position="65"/>
    </location>
</feature>
<sequence>MLSRADLANSSNGDSEDDEDVSSSSTDEDDPFSDDEDEDCYSDQAIDRGSKRGLAHSTSSGSAQTGRGAPTQVYGTRSSARLAGELLPSLHSIGLYNNQAKKSILEKYPGSYPSVGTNIKPVERPSQVSGTLERSKVWTRSSAIDAKMRSQNFSATNGYGNASDIVQEWLSPHEPFQGDYSAFKTLSNEEKVAVVRREAETYGIEKPQGYSVSFHYNANVEYHHFGSSHPMKPWRLTLTKQLVTSYGLEYAMQLHEPRPATIDELALFHDREYLDFLKDVTPQNAKPDDPAYLSYGFGGESNDCPVFDGLWNYVSIYSGASIHAAENLINNQSDIAINWSGGLHHAKKNLASGFCYINDIVLAIQHLLTRHQRVLYIDIDVHHGDGVEAAFESTDRVFTMSYHKFGIDRNGYPFFPGTGNINEMGPTDAANRGKGHSLNIPIDDGIDDAQYMKLFKTITDKVIEKYNPGAIVLQSGADSLGGDRLGRFNLNIKAHGFCIETVKSYKRPLLLIGGGGYTPRNVARTWCHETAVCVGASLHNDLPTHVPYIQAFQGAENGGGILYPNLHNTKRHENLNTQEHIDKLIEQAIENLRYLEGAPSVVCNTRGLTEEQLMKVRLLIDAELEEEEKARESARAESNRRRKERNTGGRGERGLR</sequence>
<dbReference type="PRINTS" id="PR01270">
    <property type="entry name" value="HDASUPER"/>
</dbReference>
<keyword evidence="4" id="KW-0378">Hydrolase</keyword>
<dbReference type="Proteomes" id="UP001280581">
    <property type="component" value="Unassembled WGS sequence"/>
</dbReference>
<dbReference type="InterPro" id="IPR023696">
    <property type="entry name" value="Ureohydrolase_dom_sf"/>
</dbReference>
<dbReference type="InterPro" id="IPR003084">
    <property type="entry name" value="HDAC_I/II"/>
</dbReference>
<dbReference type="SUPFAM" id="SSF52768">
    <property type="entry name" value="Arginase/deacetylase"/>
    <property type="match status" value="1"/>
</dbReference>
<dbReference type="Gene3D" id="3.40.800.20">
    <property type="entry name" value="Histone deacetylase domain"/>
    <property type="match status" value="1"/>
</dbReference>
<evidence type="ECO:0000256" key="5">
    <source>
        <dbReference type="ARBA" id="ARBA00022853"/>
    </source>
</evidence>
<evidence type="ECO:0000313" key="12">
    <source>
        <dbReference type="Proteomes" id="UP001280581"/>
    </source>
</evidence>
<name>A0AAN6M7K4_9PLEO</name>
<comment type="caution">
    <text evidence="11">The sequence shown here is derived from an EMBL/GenBank/DDBJ whole genome shotgun (WGS) entry which is preliminary data.</text>
</comment>
<feature type="region of interest" description="Disordered" evidence="9">
    <location>
        <begin position="625"/>
        <end position="656"/>
    </location>
</feature>
<feature type="domain" description="Histone deacetylase" evidence="10">
    <location>
        <begin position="229"/>
        <end position="532"/>
    </location>
</feature>
<dbReference type="GO" id="GO:0141221">
    <property type="term" value="F:histone deacetylase activity, hydrolytic mechanism"/>
    <property type="evidence" value="ECO:0007669"/>
    <property type="project" value="UniProtKB-EC"/>
</dbReference>
<dbReference type="PANTHER" id="PTHR10625:SF36">
    <property type="entry name" value="HISTONE DEACETYLASE 3"/>
    <property type="match status" value="1"/>
</dbReference>
<dbReference type="PANTHER" id="PTHR10625">
    <property type="entry name" value="HISTONE DEACETYLASE HDAC1-RELATED"/>
    <property type="match status" value="1"/>
</dbReference>
<keyword evidence="8" id="KW-0539">Nucleus</keyword>
<dbReference type="Pfam" id="PF00850">
    <property type="entry name" value="Hist_deacetyl"/>
    <property type="match status" value="1"/>
</dbReference>
<dbReference type="GO" id="GO:0040029">
    <property type="term" value="P:epigenetic regulation of gene expression"/>
    <property type="evidence" value="ECO:0007669"/>
    <property type="project" value="TreeGrafter"/>
</dbReference>
<keyword evidence="6" id="KW-0805">Transcription regulation</keyword>
<evidence type="ECO:0000256" key="6">
    <source>
        <dbReference type="ARBA" id="ARBA00023015"/>
    </source>
</evidence>
<evidence type="ECO:0000259" key="10">
    <source>
        <dbReference type="Pfam" id="PF00850"/>
    </source>
</evidence>
<accession>A0AAN6M7K4</accession>
<comment type="subcellular location">
    <subcellularLocation>
        <location evidence="1">Nucleus</location>
    </subcellularLocation>
</comment>
<dbReference type="PRINTS" id="PR01271">
    <property type="entry name" value="HISDACETLASE"/>
</dbReference>
<evidence type="ECO:0000256" key="4">
    <source>
        <dbReference type="ARBA" id="ARBA00022801"/>
    </source>
</evidence>
<keyword evidence="12" id="KW-1185">Reference proteome</keyword>
<dbReference type="InterPro" id="IPR037138">
    <property type="entry name" value="His_deacetylse_dom_sf"/>
</dbReference>
<comment type="similarity">
    <text evidence="2">Belongs to the histone deacetylase family. HD type 1 subfamily.</text>
</comment>
<evidence type="ECO:0000256" key="1">
    <source>
        <dbReference type="ARBA" id="ARBA00004123"/>
    </source>
</evidence>
<protein>
    <recommendedName>
        <fullName evidence="3">histone deacetylase</fullName>
        <ecNumber evidence="3">3.5.1.98</ecNumber>
    </recommendedName>
</protein>
<evidence type="ECO:0000313" key="11">
    <source>
        <dbReference type="EMBL" id="KAK3215791.1"/>
    </source>
</evidence>
<keyword evidence="5" id="KW-0156">Chromatin regulator</keyword>
<dbReference type="AlphaFoldDB" id="A0AAN6M7K4"/>
<evidence type="ECO:0000256" key="2">
    <source>
        <dbReference type="ARBA" id="ARBA00006457"/>
    </source>
</evidence>
<reference evidence="11 12" key="1">
    <citation type="submission" date="2021-02" db="EMBL/GenBank/DDBJ databases">
        <title>Genome assembly of Pseudopithomyces chartarum.</title>
        <authorList>
            <person name="Jauregui R."/>
            <person name="Singh J."/>
            <person name="Voisey C."/>
        </authorList>
    </citation>
    <scope>NUCLEOTIDE SEQUENCE [LARGE SCALE GENOMIC DNA]</scope>
    <source>
        <strain evidence="11 12">AGR01</strain>
    </source>
</reference>
<dbReference type="EC" id="3.5.1.98" evidence="3"/>
<feature type="compositionally biased region" description="Acidic residues" evidence="9">
    <location>
        <begin position="14"/>
        <end position="41"/>
    </location>
</feature>
<evidence type="ECO:0000256" key="7">
    <source>
        <dbReference type="ARBA" id="ARBA00023163"/>
    </source>
</evidence>
<feature type="compositionally biased region" description="Basic and acidic residues" evidence="9">
    <location>
        <begin position="628"/>
        <end position="656"/>
    </location>
</feature>
<gene>
    <name evidence="11" type="ORF">GRF29_8g1091628</name>
</gene>
<keyword evidence="7" id="KW-0804">Transcription</keyword>
<feature type="region of interest" description="Disordered" evidence="9">
    <location>
        <begin position="1"/>
        <end position="72"/>
    </location>
</feature>
<dbReference type="GO" id="GO:0070210">
    <property type="term" value="C:Rpd3L-Expanded complex"/>
    <property type="evidence" value="ECO:0007669"/>
    <property type="project" value="TreeGrafter"/>
</dbReference>
<proteinExistence type="inferred from homology"/>
<evidence type="ECO:0000256" key="9">
    <source>
        <dbReference type="SAM" id="MobiDB-lite"/>
    </source>
</evidence>
<evidence type="ECO:0000256" key="3">
    <source>
        <dbReference type="ARBA" id="ARBA00012111"/>
    </source>
</evidence>
<evidence type="ECO:0000256" key="8">
    <source>
        <dbReference type="ARBA" id="ARBA00023242"/>
    </source>
</evidence>
<dbReference type="InterPro" id="IPR000286">
    <property type="entry name" value="HDACs"/>
</dbReference>
<dbReference type="EMBL" id="WVTA01000002">
    <property type="protein sequence ID" value="KAK3215791.1"/>
    <property type="molecule type" value="Genomic_DNA"/>
</dbReference>
<dbReference type="InterPro" id="IPR023801">
    <property type="entry name" value="His_deacetylse_dom"/>
</dbReference>